<dbReference type="Gene3D" id="3.90.230.10">
    <property type="entry name" value="Creatinase/methionine aminopeptidase superfamily"/>
    <property type="match status" value="1"/>
</dbReference>
<evidence type="ECO:0000259" key="2">
    <source>
        <dbReference type="Pfam" id="PF01321"/>
    </source>
</evidence>
<evidence type="ECO:0000259" key="1">
    <source>
        <dbReference type="Pfam" id="PF00557"/>
    </source>
</evidence>
<dbReference type="CDD" id="cd01066">
    <property type="entry name" value="APP_MetAP"/>
    <property type="match status" value="1"/>
</dbReference>
<evidence type="ECO:0000313" key="4">
    <source>
        <dbReference type="Proteomes" id="UP000188388"/>
    </source>
</evidence>
<protein>
    <submittedName>
        <fullName evidence="3">Uncharacterized hydrolase/peptidase y4tM</fullName>
        <ecNumber evidence="3">3.-.-.-</ecNumber>
    </submittedName>
</protein>
<dbReference type="InterPro" id="IPR000994">
    <property type="entry name" value="Pept_M24"/>
</dbReference>
<dbReference type="PANTHER" id="PTHR46112">
    <property type="entry name" value="AMINOPEPTIDASE"/>
    <property type="match status" value="1"/>
</dbReference>
<sequence>MIPLPFHPDEYRRRLSAIRAEMARRNLDLLIVNDVANQHYITGYDGWSFYTPQMVLVPLADEEPVWIGRAMDAAGGLLTAWMKPENVIGFPEDHVQRADRHPMDWIAAWIDRKGWGRRNIGIELEAYYYSAKAHARLTAGLPNAIFHDADLLVNWIRSVKSEAEIGYLRKASRLAEAAVTAAYEVIAPGVRECDAIAKIQAAQVAGSPDFAGDITALPPTILGGENASAPHIMWSDRRFGHNETVALELAGVVRRYAAGLARTLQLGAMPAKVGDTGKAVLEGMEAVLATIRPGVLAEDIEASWRQVIQRYGLKKESRIGYSIGAAYPPDWGEHTISLRQGDKTILKPGNVLHSILGMWMDGWGIEVSETILVTTNGCEALTSFPREIHVKR</sequence>
<dbReference type="RefSeq" id="WP_077379050.1">
    <property type="nucleotide sequence ID" value="NZ_FTPD01000017.1"/>
</dbReference>
<dbReference type="Gene3D" id="3.40.350.10">
    <property type="entry name" value="Creatinase/prolidase N-terminal domain"/>
    <property type="match status" value="1"/>
</dbReference>
<dbReference type="Proteomes" id="UP000188388">
    <property type="component" value="Unassembled WGS sequence"/>
</dbReference>
<keyword evidence="4" id="KW-1185">Reference proteome</keyword>
<dbReference type="Pfam" id="PF01321">
    <property type="entry name" value="Creatinase_N"/>
    <property type="match status" value="1"/>
</dbReference>
<gene>
    <name evidence="3" type="ORF">BQ8794_240274</name>
</gene>
<dbReference type="InterPro" id="IPR029149">
    <property type="entry name" value="Creatin/AminoP/Spt16_N"/>
</dbReference>
<reference evidence="4" key="1">
    <citation type="submission" date="2017-01" db="EMBL/GenBank/DDBJ databases">
        <authorList>
            <person name="Brunel B."/>
        </authorList>
    </citation>
    <scope>NUCLEOTIDE SEQUENCE [LARGE SCALE GENOMIC DNA]</scope>
</reference>
<dbReference type="InterPro" id="IPR050659">
    <property type="entry name" value="Peptidase_M24B"/>
</dbReference>
<accession>A0A1R3V839</accession>
<feature type="domain" description="Creatinase N-terminal" evidence="2">
    <location>
        <begin position="14"/>
        <end position="159"/>
    </location>
</feature>
<dbReference type="PANTHER" id="PTHR46112:SF2">
    <property type="entry name" value="XAA-PRO AMINOPEPTIDASE P-RELATED"/>
    <property type="match status" value="1"/>
</dbReference>
<dbReference type="EMBL" id="FTPD01000017">
    <property type="protein sequence ID" value="SIT56067.1"/>
    <property type="molecule type" value="Genomic_DNA"/>
</dbReference>
<evidence type="ECO:0000313" key="3">
    <source>
        <dbReference type="EMBL" id="SIT56067.1"/>
    </source>
</evidence>
<proteinExistence type="predicted"/>
<dbReference type="EC" id="3.-.-.-" evidence="3"/>
<dbReference type="GO" id="GO:0016787">
    <property type="term" value="F:hydrolase activity"/>
    <property type="evidence" value="ECO:0007669"/>
    <property type="project" value="UniProtKB-KW"/>
</dbReference>
<dbReference type="InterPro" id="IPR000587">
    <property type="entry name" value="Creatinase_N"/>
</dbReference>
<dbReference type="InterPro" id="IPR036005">
    <property type="entry name" value="Creatinase/aminopeptidase-like"/>
</dbReference>
<organism evidence="3 4">
    <name type="scientific">Mesorhizobium prunaredense</name>
    <dbReference type="NCBI Taxonomy" id="1631249"/>
    <lineage>
        <taxon>Bacteria</taxon>
        <taxon>Pseudomonadati</taxon>
        <taxon>Pseudomonadota</taxon>
        <taxon>Alphaproteobacteria</taxon>
        <taxon>Hyphomicrobiales</taxon>
        <taxon>Phyllobacteriaceae</taxon>
        <taxon>Mesorhizobium</taxon>
    </lineage>
</organism>
<feature type="domain" description="Peptidase M24" evidence="1">
    <location>
        <begin position="168"/>
        <end position="374"/>
    </location>
</feature>
<dbReference type="Pfam" id="PF00557">
    <property type="entry name" value="Peptidase_M24"/>
    <property type="match status" value="1"/>
</dbReference>
<dbReference type="STRING" id="1631249.BQ8794_240274"/>
<dbReference type="SUPFAM" id="SSF55920">
    <property type="entry name" value="Creatinase/aminopeptidase"/>
    <property type="match status" value="1"/>
</dbReference>
<name>A0A1R3V839_9HYPH</name>
<keyword evidence="3" id="KW-0378">Hydrolase</keyword>
<dbReference type="AlphaFoldDB" id="A0A1R3V839"/>
<dbReference type="SUPFAM" id="SSF53092">
    <property type="entry name" value="Creatinase/prolidase N-terminal domain"/>
    <property type="match status" value="1"/>
</dbReference>